<dbReference type="EMBL" id="CM047750">
    <property type="protein sequence ID" value="KAJ0007285.1"/>
    <property type="molecule type" value="Genomic_DNA"/>
</dbReference>
<sequence length="208" mass="22865">MDGVSDLRCDCAKIYASESISDSAKTRLILRELIDELSNEGDHSKKGLQFKVVVGSVNLEIKRPVKWHITEVERLPAKQVIFPSKVLAGGSLIEISGIAASQADVEISFKITDFEKAEERETSWTNPELLCKQKGASVKGALVRRPPMELFSDVDPLHGKLSLRSLIDLSTVESFAGGGNAGFKARVYPTVAIDNAAHFMHSIMELRR</sequence>
<accession>A0ACC0WZE1</accession>
<reference evidence="2" key="1">
    <citation type="journal article" date="2023" name="G3 (Bethesda)">
        <title>Genome assembly and association tests identify interacting loci associated with vigor, precocity, and sex in interspecific pistachio rootstocks.</title>
        <authorList>
            <person name="Palmer W."/>
            <person name="Jacygrad E."/>
            <person name="Sagayaradj S."/>
            <person name="Cavanaugh K."/>
            <person name="Han R."/>
            <person name="Bertier L."/>
            <person name="Beede B."/>
            <person name="Kafkas S."/>
            <person name="Golino D."/>
            <person name="Preece J."/>
            <person name="Michelmore R."/>
        </authorList>
    </citation>
    <scope>NUCLEOTIDE SEQUENCE [LARGE SCALE GENOMIC DNA]</scope>
</reference>
<comment type="caution">
    <text evidence="1">The sequence shown here is derived from an EMBL/GenBank/DDBJ whole genome shotgun (WGS) entry which is preliminary data.</text>
</comment>
<name>A0ACC0WZE1_9ROSI</name>
<dbReference type="Proteomes" id="UP001163603">
    <property type="component" value="Chromosome 15"/>
</dbReference>
<evidence type="ECO:0000313" key="2">
    <source>
        <dbReference type="Proteomes" id="UP001163603"/>
    </source>
</evidence>
<evidence type="ECO:0000313" key="1">
    <source>
        <dbReference type="EMBL" id="KAJ0007285.1"/>
    </source>
</evidence>
<protein>
    <submittedName>
        <fullName evidence="1">Uncharacterized protein</fullName>
    </submittedName>
</protein>
<gene>
    <name evidence="1" type="ORF">Pint_28934</name>
</gene>
<proteinExistence type="predicted"/>
<organism evidence="1 2">
    <name type="scientific">Pistacia integerrima</name>
    <dbReference type="NCBI Taxonomy" id="434235"/>
    <lineage>
        <taxon>Eukaryota</taxon>
        <taxon>Viridiplantae</taxon>
        <taxon>Streptophyta</taxon>
        <taxon>Embryophyta</taxon>
        <taxon>Tracheophyta</taxon>
        <taxon>Spermatophyta</taxon>
        <taxon>Magnoliopsida</taxon>
        <taxon>eudicotyledons</taxon>
        <taxon>Gunneridae</taxon>
        <taxon>Pentapetalae</taxon>
        <taxon>rosids</taxon>
        <taxon>malvids</taxon>
        <taxon>Sapindales</taxon>
        <taxon>Anacardiaceae</taxon>
        <taxon>Pistacia</taxon>
    </lineage>
</organism>
<keyword evidence="2" id="KW-1185">Reference proteome</keyword>